<name>A0A9X2I1P5_9GAMM</name>
<dbReference type="SMART" id="SM00267">
    <property type="entry name" value="GGDEF"/>
    <property type="match status" value="1"/>
</dbReference>
<comment type="catalytic activity">
    <reaction evidence="3">
        <text>2 GTP = 3',3'-c-di-GMP + 2 diphosphate</text>
        <dbReference type="Rhea" id="RHEA:24898"/>
        <dbReference type="ChEBI" id="CHEBI:33019"/>
        <dbReference type="ChEBI" id="CHEBI:37565"/>
        <dbReference type="ChEBI" id="CHEBI:58805"/>
        <dbReference type="EC" id="2.7.7.65"/>
    </reaction>
</comment>
<dbReference type="EC" id="2.7.7.65" evidence="2"/>
<evidence type="ECO:0000256" key="4">
    <source>
        <dbReference type="SAM" id="Phobius"/>
    </source>
</evidence>
<dbReference type="AlphaFoldDB" id="A0A9X2I1P5"/>
<dbReference type="PANTHER" id="PTHR45138:SF9">
    <property type="entry name" value="DIGUANYLATE CYCLASE DGCM-RELATED"/>
    <property type="match status" value="1"/>
</dbReference>
<keyword evidence="4" id="KW-0812">Transmembrane</keyword>
<keyword evidence="7" id="KW-1185">Reference proteome</keyword>
<dbReference type="InterPro" id="IPR029787">
    <property type="entry name" value="Nucleotide_cyclase"/>
</dbReference>
<dbReference type="NCBIfam" id="TIGR00254">
    <property type="entry name" value="GGDEF"/>
    <property type="match status" value="1"/>
</dbReference>
<sequence length="439" mass="49956">MQKIAVLKIKLGRGFLLLLLLLTLFLLALPKVLPERELVLLPDNNANRFLYDDQEIGGGNRVEWLDQSNNHWRCTRDIDKSSHFCGYNLALSDDFTRGIDFSAYQKIRYEVDFNTSSSQITLFLRNYNPVYSNPDDGNSAQYIHFFLKPQDLSSVITIDFNEFRLAEWWLSGRGLAREDRSPQFNNITLLGINLGSDLSPGNHDVVIKRIALRGPWVSAETWYLALLLVWLVGAIGVLSIKMIYHHRQASMARHKYSTLHERHRELHDRAQELTDLSQRDALSGLFNRHGLSLALAPVLKSGKGYAVVVLDIDHFKRINDRRGHLEGDQILVQVAQLTQNEVRADDIVARWGGEEFVIVLPGAGTEEAYKLAERIRYSVFNARFFQDKKLIVSVSLGISHAQPGADNTFEPVFNRADQALYKAKELGRNCTVIDGEPQR</sequence>
<dbReference type="PANTHER" id="PTHR45138">
    <property type="entry name" value="REGULATORY COMPONENTS OF SENSORY TRANSDUCTION SYSTEM"/>
    <property type="match status" value="1"/>
</dbReference>
<accession>A0A9X2I1P5</accession>
<dbReference type="Pfam" id="PF00990">
    <property type="entry name" value="GGDEF"/>
    <property type="match status" value="1"/>
</dbReference>
<dbReference type="Proteomes" id="UP001139319">
    <property type="component" value="Unassembled WGS sequence"/>
</dbReference>
<dbReference type="Gene3D" id="3.30.70.270">
    <property type="match status" value="1"/>
</dbReference>
<dbReference type="EMBL" id="JAMFTH010000005">
    <property type="protein sequence ID" value="MCP8900511.1"/>
    <property type="molecule type" value="Genomic_DNA"/>
</dbReference>
<organism evidence="6 7">
    <name type="scientific">Gilvimarinus xylanilyticus</name>
    <dbReference type="NCBI Taxonomy" id="2944139"/>
    <lineage>
        <taxon>Bacteria</taxon>
        <taxon>Pseudomonadati</taxon>
        <taxon>Pseudomonadota</taxon>
        <taxon>Gammaproteobacteria</taxon>
        <taxon>Cellvibrionales</taxon>
        <taxon>Cellvibrionaceae</taxon>
        <taxon>Gilvimarinus</taxon>
    </lineage>
</organism>
<dbReference type="InterPro" id="IPR050469">
    <property type="entry name" value="Diguanylate_Cyclase"/>
</dbReference>
<comment type="caution">
    <text evidence="6">The sequence shown here is derived from an EMBL/GenBank/DDBJ whole genome shotgun (WGS) entry which is preliminary data.</text>
</comment>
<dbReference type="RefSeq" id="WP_253968798.1">
    <property type="nucleotide sequence ID" value="NZ_JAMFTH010000005.1"/>
</dbReference>
<dbReference type="PROSITE" id="PS50887">
    <property type="entry name" value="GGDEF"/>
    <property type="match status" value="1"/>
</dbReference>
<dbReference type="FunFam" id="3.30.70.270:FF:000001">
    <property type="entry name" value="Diguanylate cyclase domain protein"/>
    <property type="match status" value="1"/>
</dbReference>
<evidence type="ECO:0000259" key="5">
    <source>
        <dbReference type="PROSITE" id="PS50887"/>
    </source>
</evidence>
<evidence type="ECO:0000313" key="7">
    <source>
        <dbReference type="Proteomes" id="UP001139319"/>
    </source>
</evidence>
<dbReference type="InterPro" id="IPR000160">
    <property type="entry name" value="GGDEF_dom"/>
</dbReference>
<reference evidence="6" key="2">
    <citation type="submission" date="2023-01" db="EMBL/GenBank/DDBJ databases">
        <title>Gilvimarinus xylanilyticus HB14 isolated from Caulerpa lentillifera aquaculture base in Hainan, China.</title>
        <authorList>
            <person name="Zhang Y.-J."/>
        </authorList>
    </citation>
    <scope>NUCLEOTIDE SEQUENCE</scope>
    <source>
        <strain evidence="6">HB14</strain>
    </source>
</reference>
<protein>
    <recommendedName>
        <fullName evidence="2">diguanylate cyclase</fullName>
        <ecNumber evidence="2">2.7.7.65</ecNumber>
    </recommendedName>
</protein>
<evidence type="ECO:0000256" key="3">
    <source>
        <dbReference type="ARBA" id="ARBA00034247"/>
    </source>
</evidence>
<evidence type="ECO:0000313" key="6">
    <source>
        <dbReference type="EMBL" id="MCP8900511.1"/>
    </source>
</evidence>
<feature type="transmembrane region" description="Helical" evidence="4">
    <location>
        <begin position="222"/>
        <end position="244"/>
    </location>
</feature>
<reference evidence="6" key="1">
    <citation type="submission" date="2022-05" db="EMBL/GenBank/DDBJ databases">
        <authorList>
            <person name="Sun H.-N."/>
        </authorList>
    </citation>
    <scope>NUCLEOTIDE SEQUENCE</scope>
    <source>
        <strain evidence="6">HB14</strain>
    </source>
</reference>
<dbReference type="GO" id="GO:0043709">
    <property type="term" value="P:cell adhesion involved in single-species biofilm formation"/>
    <property type="evidence" value="ECO:0007669"/>
    <property type="project" value="TreeGrafter"/>
</dbReference>
<gene>
    <name evidence="6" type="ORF">M6D89_14485</name>
</gene>
<evidence type="ECO:0000256" key="1">
    <source>
        <dbReference type="ARBA" id="ARBA00001946"/>
    </source>
</evidence>
<dbReference type="GO" id="GO:0005886">
    <property type="term" value="C:plasma membrane"/>
    <property type="evidence" value="ECO:0007669"/>
    <property type="project" value="TreeGrafter"/>
</dbReference>
<dbReference type="GO" id="GO:0052621">
    <property type="term" value="F:diguanylate cyclase activity"/>
    <property type="evidence" value="ECO:0007669"/>
    <property type="project" value="UniProtKB-EC"/>
</dbReference>
<keyword evidence="4" id="KW-0472">Membrane</keyword>
<dbReference type="SUPFAM" id="SSF55073">
    <property type="entry name" value="Nucleotide cyclase"/>
    <property type="match status" value="1"/>
</dbReference>
<feature type="domain" description="GGDEF" evidence="5">
    <location>
        <begin position="303"/>
        <end position="436"/>
    </location>
</feature>
<comment type="cofactor">
    <cofactor evidence="1">
        <name>Mg(2+)</name>
        <dbReference type="ChEBI" id="CHEBI:18420"/>
    </cofactor>
</comment>
<proteinExistence type="predicted"/>
<dbReference type="InterPro" id="IPR043128">
    <property type="entry name" value="Rev_trsase/Diguanyl_cyclase"/>
</dbReference>
<keyword evidence="4" id="KW-1133">Transmembrane helix</keyword>
<dbReference type="CDD" id="cd01949">
    <property type="entry name" value="GGDEF"/>
    <property type="match status" value="1"/>
</dbReference>
<evidence type="ECO:0000256" key="2">
    <source>
        <dbReference type="ARBA" id="ARBA00012528"/>
    </source>
</evidence>
<dbReference type="GO" id="GO:1902201">
    <property type="term" value="P:negative regulation of bacterial-type flagellum-dependent cell motility"/>
    <property type="evidence" value="ECO:0007669"/>
    <property type="project" value="TreeGrafter"/>
</dbReference>